<protein>
    <submittedName>
        <fullName evidence="4">Dipeptidyl aminopeptidase/acylaminoacyl peptidase</fullName>
    </submittedName>
</protein>
<gene>
    <name evidence="4" type="ORF">J2753_000998</name>
</gene>
<dbReference type="Proteomes" id="UP000823736">
    <property type="component" value="Unassembled WGS sequence"/>
</dbReference>
<dbReference type="GO" id="GO:0004177">
    <property type="term" value="F:aminopeptidase activity"/>
    <property type="evidence" value="ECO:0007669"/>
    <property type="project" value="UniProtKB-KW"/>
</dbReference>
<dbReference type="InterPro" id="IPR029058">
    <property type="entry name" value="AB_hydrolase_fold"/>
</dbReference>
<sequence>MADDFLERLASLPSVQHAVASPDGDRVALYYDVTGRNELHVLEIGTGQIRQVSDGEVPRNARWHIKWSVDGDAVYFHDDEGGNEQNDIYRIGVRGEAEGEVEQLTALDGQTALQDVADDGETLLLGSNRDGQMNLFSFDLPSGEATKLTDYDRAAGGGGFSPDVDQIAYTTNESDDYNNQDVYVADADGSDPRNLHIGEDGAEAGFADWGPEGNRLLVSDNTENFSRCGVYDLETDEVEWFGDLTAEESPVAFTPAGDRFLALRTRDAAVVPLLYDIETGEGRELDVPEGVAAFSGAGSPMLEGDRVLVSHTTPDSRPDLLAHDLESGETETLLAADYGDLDPDRFVDADYFTFESHDGLEIGALLYDSGERPSPLVVNPHGGPRAADYRAFGMYTQFLLSRGYSVLQVNYRGSTGRGREFVERLYDDWGGAEQEDIAEAVRQVTAEDWVDEDRAVVFGGSYGGYSAYWQMVQSPELYAAGIAWIGVTDLEDMFENTMPHFRTELLEKYLGTPEENPQLYRERSPVTHVENLAGPLLMVHGVNDRRVPVSQARIFRDALEEAGYEEGETPAASPEGGEAAGDYEYVELGEEGHASSDIDQKIRMLRTLDDFLQRRLPEATTTPEA</sequence>
<feature type="domain" description="Peptidase S9 prolyl oligopeptidase catalytic" evidence="3">
    <location>
        <begin position="394"/>
        <end position="615"/>
    </location>
</feature>
<dbReference type="OrthoDB" id="25019at2157"/>
<accession>A0A8T4GY80</accession>
<dbReference type="GO" id="GO:0006508">
    <property type="term" value="P:proteolysis"/>
    <property type="evidence" value="ECO:0007669"/>
    <property type="project" value="InterPro"/>
</dbReference>
<dbReference type="Gene3D" id="2.120.10.60">
    <property type="entry name" value="Tricorn protease N-terminal domain"/>
    <property type="match status" value="1"/>
</dbReference>
<evidence type="ECO:0000313" key="4">
    <source>
        <dbReference type="EMBL" id="MBP1986504.1"/>
    </source>
</evidence>
<dbReference type="PANTHER" id="PTHR42776">
    <property type="entry name" value="SERINE PEPTIDASE S9 FAMILY MEMBER"/>
    <property type="match status" value="1"/>
</dbReference>
<dbReference type="EMBL" id="JAGGLC010000002">
    <property type="protein sequence ID" value="MBP1986504.1"/>
    <property type="molecule type" value="Genomic_DNA"/>
</dbReference>
<dbReference type="InterPro" id="IPR011042">
    <property type="entry name" value="6-blade_b-propeller_TolB-like"/>
</dbReference>
<dbReference type="SUPFAM" id="SSF82171">
    <property type="entry name" value="DPP6 N-terminal domain-like"/>
    <property type="match status" value="1"/>
</dbReference>
<dbReference type="Gene3D" id="2.120.10.30">
    <property type="entry name" value="TolB, C-terminal domain"/>
    <property type="match status" value="1"/>
</dbReference>
<organism evidence="4 5">
    <name type="scientific">Halolamina salifodinae</name>
    <dbReference type="NCBI Taxonomy" id="1202767"/>
    <lineage>
        <taxon>Archaea</taxon>
        <taxon>Methanobacteriati</taxon>
        <taxon>Methanobacteriota</taxon>
        <taxon>Stenosarchaea group</taxon>
        <taxon>Halobacteria</taxon>
        <taxon>Halobacteriales</taxon>
        <taxon>Haloferacaceae</taxon>
    </lineage>
</organism>
<reference evidence="4" key="1">
    <citation type="submission" date="2021-03" db="EMBL/GenBank/DDBJ databases">
        <title>Genomic Encyclopedia of Type Strains, Phase IV (KMG-IV): sequencing the most valuable type-strain genomes for metagenomic binning, comparative biology and taxonomic classification.</title>
        <authorList>
            <person name="Goeker M."/>
        </authorList>
    </citation>
    <scope>NUCLEOTIDE SEQUENCE</scope>
    <source>
        <strain evidence="4">DSM 26232</strain>
    </source>
</reference>
<keyword evidence="1" id="KW-0378">Hydrolase</keyword>
<dbReference type="PANTHER" id="PTHR42776:SF27">
    <property type="entry name" value="DIPEPTIDYL PEPTIDASE FAMILY MEMBER 6"/>
    <property type="match status" value="1"/>
</dbReference>
<dbReference type="Pfam" id="PF00326">
    <property type="entry name" value="Peptidase_S9"/>
    <property type="match status" value="1"/>
</dbReference>
<evidence type="ECO:0000313" key="5">
    <source>
        <dbReference type="Proteomes" id="UP000823736"/>
    </source>
</evidence>
<dbReference type="Gene3D" id="3.40.50.1820">
    <property type="entry name" value="alpha/beta hydrolase"/>
    <property type="match status" value="1"/>
</dbReference>
<evidence type="ECO:0000256" key="2">
    <source>
        <dbReference type="SAM" id="MobiDB-lite"/>
    </source>
</evidence>
<name>A0A8T4GY80_9EURY</name>
<evidence type="ECO:0000259" key="3">
    <source>
        <dbReference type="Pfam" id="PF00326"/>
    </source>
</evidence>
<dbReference type="AlphaFoldDB" id="A0A8T4GY80"/>
<proteinExistence type="predicted"/>
<dbReference type="GO" id="GO:0004252">
    <property type="term" value="F:serine-type endopeptidase activity"/>
    <property type="evidence" value="ECO:0007669"/>
    <property type="project" value="TreeGrafter"/>
</dbReference>
<feature type="region of interest" description="Disordered" evidence="2">
    <location>
        <begin position="560"/>
        <end position="582"/>
    </location>
</feature>
<keyword evidence="4" id="KW-0645">Protease</keyword>
<dbReference type="RefSeq" id="WP_209490812.1">
    <property type="nucleotide sequence ID" value="NZ_JAGGLC010000002.1"/>
</dbReference>
<keyword evidence="4" id="KW-0031">Aminopeptidase</keyword>
<dbReference type="SUPFAM" id="SSF53474">
    <property type="entry name" value="alpha/beta-Hydrolases"/>
    <property type="match status" value="1"/>
</dbReference>
<comment type="caution">
    <text evidence="4">The sequence shown here is derived from an EMBL/GenBank/DDBJ whole genome shotgun (WGS) entry which is preliminary data.</text>
</comment>
<dbReference type="InterPro" id="IPR001375">
    <property type="entry name" value="Peptidase_S9_cat"/>
</dbReference>
<keyword evidence="5" id="KW-1185">Reference proteome</keyword>
<evidence type="ECO:0000256" key="1">
    <source>
        <dbReference type="ARBA" id="ARBA00022801"/>
    </source>
</evidence>